<dbReference type="EnsemblMetazoa" id="HelroT161865">
    <property type="protein sequence ID" value="HelroP161865"/>
    <property type="gene ID" value="HelroG161865"/>
</dbReference>
<dbReference type="Pfam" id="PF17291">
    <property type="entry name" value="M60-like_N"/>
    <property type="match status" value="1"/>
</dbReference>
<dbReference type="PANTHER" id="PTHR15730">
    <property type="entry name" value="EXPERIMENTAL AUTOIMMUNE PROSTATITIS ANTIGEN 2-RELATED"/>
    <property type="match status" value="1"/>
</dbReference>
<dbReference type="GO" id="GO:0044325">
    <property type="term" value="F:transmembrane transporter binding"/>
    <property type="evidence" value="ECO:0000318"/>
    <property type="project" value="GO_Central"/>
</dbReference>
<reference evidence="3" key="3">
    <citation type="submission" date="2015-06" db="UniProtKB">
        <authorList>
            <consortium name="EnsemblMetazoa"/>
        </authorList>
    </citation>
    <scope>IDENTIFICATION</scope>
</reference>
<dbReference type="RefSeq" id="XP_009019985.1">
    <property type="nucleotide sequence ID" value="XM_009021737.1"/>
</dbReference>
<dbReference type="CTD" id="20199342"/>
<dbReference type="InParanoid" id="T1ERZ2"/>
<dbReference type="GeneID" id="20199342"/>
<evidence type="ECO:0000313" key="4">
    <source>
        <dbReference type="Proteomes" id="UP000015101"/>
    </source>
</evidence>
<dbReference type="Gene3D" id="1.10.390.30">
    <property type="entry name" value="Peptidase M60, enhancin-like domain 3"/>
    <property type="match status" value="1"/>
</dbReference>
<dbReference type="eggNOG" id="ENOG502S2AP">
    <property type="taxonomic scope" value="Eukaryota"/>
</dbReference>
<dbReference type="Proteomes" id="UP000015101">
    <property type="component" value="Unassembled WGS sequence"/>
</dbReference>
<dbReference type="InterPro" id="IPR031161">
    <property type="entry name" value="Peptidase_M60_dom"/>
</dbReference>
<dbReference type="EMBL" id="AMQM01000930">
    <property type="status" value="NOT_ANNOTATED_CDS"/>
    <property type="molecule type" value="Genomic_DNA"/>
</dbReference>
<feature type="domain" description="Peptidase M60" evidence="1">
    <location>
        <begin position="265"/>
        <end position="565"/>
    </location>
</feature>
<dbReference type="PROSITE" id="PS51723">
    <property type="entry name" value="PEPTIDASE_M60"/>
    <property type="match status" value="1"/>
</dbReference>
<reference evidence="2 4" key="2">
    <citation type="journal article" date="2013" name="Nature">
        <title>Insights into bilaterian evolution from three spiralian genomes.</title>
        <authorList>
            <person name="Simakov O."/>
            <person name="Marletaz F."/>
            <person name="Cho S.J."/>
            <person name="Edsinger-Gonzales E."/>
            <person name="Havlak P."/>
            <person name="Hellsten U."/>
            <person name="Kuo D.H."/>
            <person name="Larsson T."/>
            <person name="Lv J."/>
            <person name="Arendt D."/>
            <person name="Savage R."/>
            <person name="Osoegawa K."/>
            <person name="de Jong P."/>
            <person name="Grimwood J."/>
            <person name="Chapman J.A."/>
            <person name="Shapiro H."/>
            <person name="Aerts A."/>
            <person name="Otillar R.P."/>
            <person name="Terry A.Y."/>
            <person name="Boore J.L."/>
            <person name="Grigoriev I.V."/>
            <person name="Lindberg D.R."/>
            <person name="Seaver E.C."/>
            <person name="Weisblat D.A."/>
            <person name="Putnam N.H."/>
            <person name="Rokhsar D.S."/>
        </authorList>
    </citation>
    <scope>NUCLEOTIDE SEQUENCE</scope>
</reference>
<dbReference type="OrthoDB" id="10260387at2759"/>
<evidence type="ECO:0000313" key="3">
    <source>
        <dbReference type="EnsemblMetazoa" id="HelroP161865"/>
    </source>
</evidence>
<dbReference type="PANTHER" id="PTHR15730:SF5">
    <property type="entry name" value="SI:CH211-210B2.2-RELATED"/>
    <property type="match status" value="1"/>
</dbReference>
<organism evidence="3 4">
    <name type="scientific">Helobdella robusta</name>
    <name type="common">Californian leech</name>
    <dbReference type="NCBI Taxonomy" id="6412"/>
    <lineage>
        <taxon>Eukaryota</taxon>
        <taxon>Metazoa</taxon>
        <taxon>Spiralia</taxon>
        <taxon>Lophotrochozoa</taxon>
        <taxon>Annelida</taxon>
        <taxon>Clitellata</taxon>
        <taxon>Hirudinea</taxon>
        <taxon>Rhynchobdellida</taxon>
        <taxon>Glossiphoniidae</taxon>
        <taxon>Helobdella</taxon>
    </lineage>
</organism>
<dbReference type="EMBL" id="KB096742">
    <property type="protein sequence ID" value="ESO02577.1"/>
    <property type="molecule type" value="Genomic_DNA"/>
</dbReference>
<dbReference type="KEGG" id="hro:HELRODRAFT_161865"/>
<evidence type="ECO:0000259" key="1">
    <source>
        <dbReference type="PROSITE" id="PS51723"/>
    </source>
</evidence>
<dbReference type="InterPro" id="IPR051244">
    <property type="entry name" value="TCAF"/>
</dbReference>
<dbReference type="GO" id="GO:0005886">
    <property type="term" value="C:plasma membrane"/>
    <property type="evidence" value="ECO:0000318"/>
    <property type="project" value="GO_Central"/>
</dbReference>
<sequence>MIVFGSKAEPIITGVREIDAVVVAAELGEGRIVAKNDTNSIKFGFLGNFKRLIDVRTLQEKFDILVAYGSTEPLNHSIFCNSLAYDFVKNGGALIYSFALYCWDNSDPIEMMNQIPYGHILLEAGLCYSNTFAKIHNSIETNSNKAENANLLKFLKSKPTFESLLSNESFLKTIFKILSKYAIEVKMELEKIWIETDKKLKSLFQKGEIDCKNLYERQAVDAWQLLADLQPNQQFKAPYINIFPGDYQNLPKLVEKFVGFSSDKDEYFFTGAYVAAGSNATLEVTKVTGNWKVNIGVHTDILSKVKISRWPKMVKVVDIKNTGVFDILSYIGGSVVFVSLKGDSNIEAKLSNIVISPRYDSQDKSSQQSWNENRKQQGLWADISGKYVTISLSSSNVINLNDPDPVIEIYDNILVHYYDLKGVSIVESRKMWIVTDRQTSSGYMHAGYPIVTHLDVANPNNTNFLLCEQKLKTHTGNYWGIFHEIGHNMQEEDWMFDGLNEVICNVFALYGSEKIGNTDPWKHPWLRNSDKKAVEHLNNGSDFNVWKTKPEIALYVYDQLVNLCGWSTYKKVFQRYPSLPESEKPKTNKEKIDKWFTIFSEECNMNLSPLALFWGIPLSENITKYLKFEIRLRSARRRRHAKESLESSIRLSAVSRFEEKIEVIETVKQRNFKNFMTFLLAVVLLAG</sequence>
<dbReference type="HOGENOM" id="CLU_022505_0_0_1"/>
<protein>
    <recommendedName>
        <fullName evidence="1">Peptidase M60 domain-containing protein</fullName>
    </recommendedName>
</protein>
<reference evidence="4" key="1">
    <citation type="submission" date="2012-12" db="EMBL/GenBank/DDBJ databases">
        <authorList>
            <person name="Hellsten U."/>
            <person name="Grimwood J."/>
            <person name="Chapman J.A."/>
            <person name="Shapiro H."/>
            <person name="Aerts A."/>
            <person name="Otillar R.P."/>
            <person name="Terry A.Y."/>
            <person name="Boore J.L."/>
            <person name="Simakov O."/>
            <person name="Marletaz F."/>
            <person name="Cho S.-J."/>
            <person name="Edsinger-Gonzales E."/>
            <person name="Havlak P."/>
            <person name="Kuo D.-H."/>
            <person name="Larsson T."/>
            <person name="Lv J."/>
            <person name="Arendt D."/>
            <person name="Savage R."/>
            <person name="Osoegawa K."/>
            <person name="de Jong P."/>
            <person name="Lindberg D.R."/>
            <person name="Seaver E.C."/>
            <person name="Weisblat D.A."/>
            <person name="Putnam N.H."/>
            <person name="Grigoriev I.V."/>
            <person name="Rokhsar D.S."/>
        </authorList>
    </citation>
    <scope>NUCLEOTIDE SEQUENCE</scope>
</reference>
<dbReference type="InterPro" id="IPR042279">
    <property type="entry name" value="Pep_M60_3"/>
</dbReference>
<name>T1ERZ2_HELRO</name>
<dbReference type="InterPro" id="IPR035423">
    <property type="entry name" value="M60-like_N"/>
</dbReference>
<proteinExistence type="predicted"/>
<dbReference type="Pfam" id="PF13402">
    <property type="entry name" value="Peptidase_M60"/>
    <property type="match status" value="1"/>
</dbReference>
<keyword evidence="4" id="KW-1185">Reference proteome</keyword>
<evidence type="ECO:0000313" key="2">
    <source>
        <dbReference type="EMBL" id="ESO02577.1"/>
    </source>
</evidence>
<dbReference type="Gene3D" id="3.40.390.80">
    <property type="entry name" value="Peptidase M60, enhancin-like domain 2"/>
    <property type="match status" value="1"/>
</dbReference>
<dbReference type="AlphaFoldDB" id="T1ERZ2"/>
<gene>
    <name evidence="3" type="primary">20199342</name>
    <name evidence="2" type="ORF">HELRODRAFT_161865</name>
</gene>
<dbReference type="SMART" id="SM01276">
    <property type="entry name" value="M60-like"/>
    <property type="match status" value="1"/>
</dbReference>
<accession>T1ERZ2</accession>